<dbReference type="InterPro" id="IPR043129">
    <property type="entry name" value="ATPase_NBD"/>
</dbReference>
<dbReference type="EMBL" id="SMJU01000013">
    <property type="protein sequence ID" value="TDB61781.1"/>
    <property type="molecule type" value="Genomic_DNA"/>
</dbReference>
<dbReference type="PANTHER" id="PTHR18964:SF149">
    <property type="entry name" value="BIFUNCTIONAL UDP-N-ACETYLGLUCOSAMINE 2-EPIMERASE_N-ACETYLMANNOSAMINE KINASE"/>
    <property type="match status" value="1"/>
</dbReference>
<dbReference type="CDD" id="cd23763">
    <property type="entry name" value="ASKHA_ATPase_ROK"/>
    <property type="match status" value="1"/>
</dbReference>
<proteinExistence type="inferred from homology"/>
<gene>
    <name evidence="2" type="ORF">EZE20_18725</name>
</gene>
<dbReference type="RefSeq" id="WP_132120535.1">
    <property type="nucleotide sequence ID" value="NZ_SMJU01000013.1"/>
</dbReference>
<reference evidence="2 3" key="1">
    <citation type="submission" date="2019-02" db="EMBL/GenBank/DDBJ databases">
        <title>Arundinibacter roseus gen. nov., sp. nov., a new member of the family Cytophagaceae.</title>
        <authorList>
            <person name="Szuroczki S."/>
            <person name="Khayer B."/>
            <person name="Sproer C."/>
            <person name="Toumi M."/>
            <person name="Szabo A."/>
            <person name="Felfoldi T."/>
            <person name="Schumann P."/>
            <person name="Toth E."/>
        </authorList>
    </citation>
    <scope>NUCLEOTIDE SEQUENCE [LARGE SCALE GENOMIC DNA]</scope>
    <source>
        <strain evidence="2 3">DMA-k-7a</strain>
    </source>
</reference>
<dbReference type="OrthoDB" id="9810372at2"/>
<comment type="caution">
    <text evidence="2">The sequence shown here is derived from an EMBL/GenBank/DDBJ whole genome shotgun (WGS) entry which is preliminary data.</text>
</comment>
<dbReference type="InterPro" id="IPR000600">
    <property type="entry name" value="ROK"/>
</dbReference>
<evidence type="ECO:0000313" key="3">
    <source>
        <dbReference type="Proteomes" id="UP000295706"/>
    </source>
</evidence>
<accession>A0A4R4K5N4</accession>
<keyword evidence="3" id="KW-1185">Reference proteome</keyword>
<dbReference type="Pfam" id="PF00480">
    <property type="entry name" value="ROK"/>
    <property type="match status" value="1"/>
</dbReference>
<dbReference type="AlphaFoldDB" id="A0A4R4K5N4"/>
<organism evidence="2 3">
    <name type="scientific">Arundinibacter roseus</name>
    <dbReference type="NCBI Taxonomy" id="2070510"/>
    <lineage>
        <taxon>Bacteria</taxon>
        <taxon>Pseudomonadati</taxon>
        <taxon>Bacteroidota</taxon>
        <taxon>Cytophagia</taxon>
        <taxon>Cytophagales</taxon>
        <taxon>Spirosomataceae</taxon>
        <taxon>Arundinibacter</taxon>
    </lineage>
</organism>
<evidence type="ECO:0000313" key="2">
    <source>
        <dbReference type="EMBL" id="TDB61781.1"/>
    </source>
</evidence>
<dbReference type="SUPFAM" id="SSF53067">
    <property type="entry name" value="Actin-like ATPase domain"/>
    <property type="match status" value="1"/>
</dbReference>
<name>A0A4R4K5N4_9BACT</name>
<dbReference type="PANTHER" id="PTHR18964">
    <property type="entry name" value="ROK (REPRESSOR, ORF, KINASE) FAMILY"/>
    <property type="match status" value="1"/>
</dbReference>
<protein>
    <submittedName>
        <fullName evidence="2">ROK family protein</fullName>
    </submittedName>
</protein>
<dbReference type="Gene3D" id="3.30.420.40">
    <property type="match status" value="2"/>
</dbReference>
<evidence type="ECO:0000256" key="1">
    <source>
        <dbReference type="ARBA" id="ARBA00006479"/>
    </source>
</evidence>
<comment type="similarity">
    <text evidence="1">Belongs to the ROK (NagC/XylR) family.</text>
</comment>
<sequence length="282" mass="30579">MIIGVDIGGTNLRAGIEMNGAIVQKAEVLLRDKDSLDATLAQLIHLIRPLAEGYPIEGIGVGVPSVVDVRQGIVYNAINIPSWERVELKAILEKEFNVPVFVNNDVNCFTLGEHRYGLARSYSSVVGMTIGTGLGSGIIINNQLYTGSNCGAGEIGMLPYLDRTLEFYACSSFFESIHGISAYEAGQLAAQGDRRGMRIWAEFGVHLGFVIKAVLYAYDPEIIILGGSISKGYAYFHKALFESLDDFAFPESIKKLKFLPSLDENIALLGAAALVQPQACRV</sequence>
<dbReference type="Proteomes" id="UP000295706">
    <property type="component" value="Unassembled WGS sequence"/>
</dbReference>